<dbReference type="GO" id="GO:0000981">
    <property type="term" value="F:DNA-binding transcription factor activity, RNA polymerase II-specific"/>
    <property type="evidence" value="ECO:0007669"/>
    <property type="project" value="TreeGrafter"/>
</dbReference>
<feature type="compositionally biased region" description="Polar residues" evidence="10">
    <location>
        <begin position="1"/>
        <end position="16"/>
    </location>
</feature>
<feature type="domain" description="C2H2-type" evidence="11">
    <location>
        <begin position="210"/>
        <end position="236"/>
    </location>
</feature>
<dbReference type="GO" id="GO:0000978">
    <property type="term" value="F:RNA polymerase II cis-regulatory region sequence-specific DNA binding"/>
    <property type="evidence" value="ECO:0007669"/>
    <property type="project" value="TreeGrafter"/>
</dbReference>
<dbReference type="PANTHER" id="PTHR23235:SF142">
    <property type="entry name" value="ZINC FINGER PROTEIN 384"/>
    <property type="match status" value="1"/>
</dbReference>
<evidence type="ECO:0000313" key="12">
    <source>
        <dbReference type="EMBL" id="GBN78276.1"/>
    </source>
</evidence>
<evidence type="ECO:0000313" key="13">
    <source>
        <dbReference type="Proteomes" id="UP000499080"/>
    </source>
</evidence>
<evidence type="ECO:0000256" key="3">
    <source>
        <dbReference type="ARBA" id="ARBA00022723"/>
    </source>
</evidence>
<feature type="non-terminal residue" evidence="12">
    <location>
        <position position="1"/>
    </location>
</feature>
<dbReference type="PROSITE" id="PS00028">
    <property type="entry name" value="ZINC_FINGER_C2H2_1"/>
    <property type="match status" value="3"/>
</dbReference>
<dbReference type="EMBL" id="BGPR01146879">
    <property type="protein sequence ID" value="GBN78276.1"/>
    <property type="molecule type" value="Genomic_DNA"/>
</dbReference>
<organism evidence="12 13">
    <name type="scientific">Araneus ventricosus</name>
    <name type="common">Orbweaver spider</name>
    <name type="synonym">Epeira ventricosa</name>
    <dbReference type="NCBI Taxonomy" id="182803"/>
    <lineage>
        <taxon>Eukaryota</taxon>
        <taxon>Metazoa</taxon>
        <taxon>Ecdysozoa</taxon>
        <taxon>Arthropoda</taxon>
        <taxon>Chelicerata</taxon>
        <taxon>Arachnida</taxon>
        <taxon>Araneae</taxon>
        <taxon>Araneomorphae</taxon>
        <taxon>Entelegynae</taxon>
        <taxon>Araneoidea</taxon>
        <taxon>Araneidae</taxon>
        <taxon>Araneus</taxon>
    </lineage>
</organism>
<name>A0A4Y2RSF1_ARAVE</name>
<accession>A0A4Y2RSF1</accession>
<keyword evidence="13" id="KW-1185">Reference proteome</keyword>
<dbReference type="FunFam" id="3.30.160.60:FF:003288">
    <property type="entry name" value="Uncharacterized protein"/>
    <property type="match status" value="1"/>
</dbReference>
<keyword evidence="4" id="KW-0677">Repeat</keyword>
<dbReference type="Gene3D" id="3.30.160.60">
    <property type="entry name" value="Classic Zinc Finger"/>
    <property type="match status" value="3"/>
</dbReference>
<feature type="domain" description="C2H2-type" evidence="11">
    <location>
        <begin position="182"/>
        <end position="209"/>
    </location>
</feature>
<feature type="domain" description="C2H2-type" evidence="11">
    <location>
        <begin position="154"/>
        <end position="181"/>
    </location>
</feature>
<feature type="region of interest" description="Disordered" evidence="10">
    <location>
        <begin position="1"/>
        <end position="25"/>
    </location>
</feature>
<evidence type="ECO:0000256" key="8">
    <source>
        <dbReference type="ARBA" id="ARBA00023242"/>
    </source>
</evidence>
<evidence type="ECO:0000259" key="11">
    <source>
        <dbReference type="PROSITE" id="PS50157"/>
    </source>
</evidence>
<proteinExistence type="inferred from homology"/>
<dbReference type="SUPFAM" id="SSF57667">
    <property type="entry name" value="beta-beta-alpha zinc fingers"/>
    <property type="match status" value="2"/>
</dbReference>
<dbReference type="OrthoDB" id="6437202at2759"/>
<dbReference type="Proteomes" id="UP000499080">
    <property type="component" value="Unassembled WGS sequence"/>
</dbReference>
<keyword evidence="6" id="KW-0862">Zinc</keyword>
<dbReference type="PROSITE" id="PS50157">
    <property type="entry name" value="ZINC_FINGER_C2H2_2"/>
    <property type="match status" value="3"/>
</dbReference>
<comment type="similarity">
    <text evidence="2">Belongs to the krueppel C2H2-type zinc-finger protein family.</text>
</comment>
<dbReference type="GO" id="GO:0008270">
    <property type="term" value="F:zinc ion binding"/>
    <property type="evidence" value="ECO:0007669"/>
    <property type="project" value="UniProtKB-KW"/>
</dbReference>
<evidence type="ECO:0000256" key="1">
    <source>
        <dbReference type="ARBA" id="ARBA00004123"/>
    </source>
</evidence>
<keyword evidence="8" id="KW-0539">Nucleus</keyword>
<dbReference type="FunFam" id="3.30.160.60:FF:001450">
    <property type="entry name" value="zinc finger protein 774"/>
    <property type="match status" value="1"/>
</dbReference>
<evidence type="ECO:0000256" key="10">
    <source>
        <dbReference type="SAM" id="MobiDB-lite"/>
    </source>
</evidence>
<comment type="subcellular location">
    <subcellularLocation>
        <location evidence="1">Nucleus</location>
    </subcellularLocation>
</comment>
<dbReference type="Pfam" id="PF00096">
    <property type="entry name" value="zf-C2H2"/>
    <property type="match status" value="3"/>
</dbReference>
<evidence type="ECO:0000256" key="7">
    <source>
        <dbReference type="ARBA" id="ARBA00023125"/>
    </source>
</evidence>
<evidence type="ECO:0000256" key="9">
    <source>
        <dbReference type="PROSITE-ProRule" id="PRU00042"/>
    </source>
</evidence>
<evidence type="ECO:0000256" key="4">
    <source>
        <dbReference type="ARBA" id="ARBA00022737"/>
    </source>
</evidence>
<sequence>ENISQKSEFHSKNVSAAPNFPTHFALPPRSIETGQDAIKVSGDDSYRDAHLISNTSISKSSTCIYKGSLSSKTIPVSTGVSEKIGFVREQMLENDDEEAQHQPTSEVASKGVNNISNVFVENAVSHASMSDAHPIAGPSNMNAESQLRSEYGNFICSECGKGFNRKGHLVDHYRTHTGEKPFPCDKCDKRFTQKSSLNAHSRTHTGERPYKCKICENAFRTSSNRNSHYKNVHNQK</sequence>
<dbReference type="GO" id="GO:0005634">
    <property type="term" value="C:nucleus"/>
    <property type="evidence" value="ECO:0007669"/>
    <property type="project" value="UniProtKB-SubCell"/>
</dbReference>
<reference evidence="12 13" key="1">
    <citation type="journal article" date="2019" name="Sci. Rep.">
        <title>Orb-weaving spider Araneus ventricosus genome elucidates the spidroin gene catalogue.</title>
        <authorList>
            <person name="Kono N."/>
            <person name="Nakamura H."/>
            <person name="Ohtoshi R."/>
            <person name="Moran D.A.P."/>
            <person name="Shinohara A."/>
            <person name="Yoshida Y."/>
            <person name="Fujiwara M."/>
            <person name="Mori M."/>
            <person name="Tomita M."/>
            <person name="Arakawa K."/>
        </authorList>
    </citation>
    <scope>NUCLEOTIDE SEQUENCE [LARGE SCALE GENOMIC DNA]</scope>
</reference>
<dbReference type="AlphaFoldDB" id="A0A4Y2RSF1"/>
<gene>
    <name evidence="12" type="primary">ZSCAN21</name>
    <name evidence="12" type="ORF">AVEN_271762_1</name>
</gene>
<comment type="caution">
    <text evidence="12">The sequence shown here is derived from an EMBL/GenBank/DDBJ whole genome shotgun (WGS) entry which is preliminary data.</text>
</comment>
<dbReference type="PANTHER" id="PTHR23235">
    <property type="entry name" value="KRUEPPEL-LIKE TRANSCRIPTION FACTOR"/>
    <property type="match status" value="1"/>
</dbReference>
<evidence type="ECO:0000256" key="2">
    <source>
        <dbReference type="ARBA" id="ARBA00006991"/>
    </source>
</evidence>
<keyword evidence="5 9" id="KW-0863">Zinc-finger</keyword>
<dbReference type="FunFam" id="3.30.160.60:FF:000176">
    <property type="entry name" value="zinc finger protein 70"/>
    <property type="match status" value="1"/>
</dbReference>
<dbReference type="InterPro" id="IPR013087">
    <property type="entry name" value="Znf_C2H2_type"/>
</dbReference>
<dbReference type="InterPro" id="IPR036236">
    <property type="entry name" value="Znf_C2H2_sf"/>
</dbReference>
<evidence type="ECO:0000256" key="6">
    <source>
        <dbReference type="ARBA" id="ARBA00022833"/>
    </source>
</evidence>
<keyword evidence="7" id="KW-0238">DNA-binding</keyword>
<protein>
    <submittedName>
        <fullName evidence="12">Zinc finger and SCAN domain-containing protein 21</fullName>
    </submittedName>
</protein>
<evidence type="ECO:0000256" key="5">
    <source>
        <dbReference type="ARBA" id="ARBA00022771"/>
    </source>
</evidence>
<dbReference type="SMART" id="SM00355">
    <property type="entry name" value="ZnF_C2H2"/>
    <property type="match status" value="3"/>
</dbReference>
<keyword evidence="3" id="KW-0479">Metal-binding</keyword>